<sequence>GVQGILIRLTGVLKEFFIFHFQINQHAVVYKETHWSEGYEGCVCQEEIQLYRESLKGGMEYLECDIPITGDARFPLGGQDRKGNSSAYRF</sequence>
<organism evidence="1 2">
    <name type="scientific">Thalictrum thalictroides</name>
    <name type="common">Rue-anemone</name>
    <name type="synonym">Anemone thalictroides</name>
    <dbReference type="NCBI Taxonomy" id="46969"/>
    <lineage>
        <taxon>Eukaryota</taxon>
        <taxon>Viridiplantae</taxon>
        <taxon>Streptophyta</taxon>
        <taxon>Embryophyta</taxon>
        <taxon>Tracheophyta</taxon>
        <taxon>Spermatophyta</taxon>
        <taxon>Magnoliopsida</taxon>
        <taxon>Ranunculales</taxon>
        <taxon>Ranunculaceae</taxon>
        <taxon>Thalictroideae</taxon>
        <taxon>Thalictrum</taxon>
    </lineage>
</organism>
<evidence type="ECO:0000313" key="1">
    <source>
        <dbReference type="EMBL" id="KAF5201031.1"/>
    </source>
</evidence>
<name>A0A7J6WUC9_THATH</name>
<proteinExistence type="predicted"/>
<evidence type="ECO:0000313" key="2">
    <source>
        <dbReference type="Proteomes" id="UP000554482"/>
    </source>
</evidence>
<dbReference type="AlphaFoldDB" id="A0A7J6WUC9"/>
<gene>
    <name evidence="1" type="ORF">FRX31_009382</name>
</gene>
<dbReference type="Proteomes" id="UP000554482">
    <property type="component" value="Unassembled WGS sequence"/>
</dbReference>
<accession>A0A7J6WUC9</accession>
<comment type="caution">
    <text evidence="1">The sequence shown here is derived from an EMBL/GenBank/DDBJ whole genome shotgun (WGS) entry which is preliminary data.</text>
</comment>
<reference evidence="1 2" key="1">
    <citation type="submission" date="2020-06" db="EMBL/GenBank/DDBJ databases">
        <title>Transcriptomic and genomic resources for Thalictrum thalictroides and T. hernandezii: Facilitating candidate gene discovery in an emerging model plant lineage.</title>
        <authorList>
            <person name="Arias T."/>
            <person name="Riano-Pachon D.M."/>
            <person name="Di Stilio V.S."/>
        </authorList>
    </citation>
    <scope>NUCLEOTIDE SEQUENCE [LARGE SCALE GENOMIC DNA]</scope>
    <source>
        <strain evidence="2">cv. WT478/WT964</strain>
        <tissue evidence="1">Leaves</tissue>
    </source>
</reference>
<protein>
    <submittedName>
        <fullName evidence="1">Uncharacterized protein</fullName>
    </submittedName>
</protein>
<dbReference type="EMBL" id="JABWDY010009972">
    <property type="protein sequence ID" value="KAF5201031.1"/>
    <property type="molecule type" value="Genomic_DNA"/>
</dbReference>
<feature type="non-terminal residue" evidence="1">
    <location>
        <position position="1"/>
    </location>
</feature>
<keyword evidence="2" id="KW-1185">Reference proteome</keyword>